<protein>
    <recommendedName>
        <fullName evidence="4">phosphoinositide 5-phosphatase</fullName>
        <ecNumber evidence="4">3.1.3.36</ecNumber>
    </recommendedName>
</protein>
<feature type="compositionally biased region" description="Polar residues" evidence="10">
    <location>
        <begin position="1137"/>
        <end position="1149"/>
    </location>
</feature>
<keyword evidence="8" id="KW-0378">Hydrolase</keyword>
<dbReference type="GO" id="GO:0006897">
    <property type="term" value="P:endocytosis"/>
    <property type="evidence" value="ECO:0007669"/>
    <property type="project" value="UniProtKB-KW"/>
</dbReference>
<dbReference type="PANTHER" id="PTHR11200:SF257">
    <property type="entry name" value="PHOSPHOINOSITIDE 5-PHOSPHATASE"/>
    <property type="match status" value="1"/>
</dbReference>
<evidence type="ECO:0000313" key="13">
    <source>
        <dbReference type="Proteomes" id="UP000301737"/>
    </source>
</evidence>
<dbReference type="SUPFAM" id="SSF56219">
    <property type="entry name" value="DNase I-like"/>
    <property type="match status" value="1"/>
</dbReference>
<feature type="compositionally biased region" description="Polar residues" evidence="10">
    <location>
        <begin position="1200"/>
        <end position="1210"/>
    </location>
</feature>
<keyword evidence="9" id="KW-0653">Protein transport</keyword>
<feature type="compositionally biased region" description="Basic and acidic residues" evidence="10">
    <location>
        <begin position="1327"/>
        <end position="1341"/>
    </location>
</feature>
<dbReference type="GO" id="GO:0043813">
    <property type="term" value="F:phosphatidylinositol-3,5-bisphosphate 5-phosphatase activity"/>
    <property type="evidence" value="ECO:0007669"/>
    <property type="project" value="TreeGrafter"/>
</dbReference>
<feature type="domain" description="SAC" evidence="11">
    <location>
        <begin position="143"/>
        <end position="483"/>
    </location>
</feature>
<dbReference type="FunFam" id="3.60.10.10:FF:000029">
    <property type="entry name" value="Inositol polyphosphate 5-phosphatase"/>
    <property type="match status" value="1"/>
</dbReference>
<evidence type="ECO:0000256" key="2">
    <source>
        <dbReference type="ARBA" id="ARBA00008943"/>
    </source>
</evidence>
<dbReference type="PROSITE" id="PS50275">
    <property type="entry name" value="SAC"/>
    <property type="match status" value="1"/>
</dbReference>
<dbReference type="InterPro" id="IPR002013">
    <property type="entry name" value="SAC_dom"/>
</dbReference>
<name>A0A4C2EBZ7_9SACH</name>
<evidence type="ECO:0000256" key="7">
    <source>
        <dbReference type="ARBA" id="ARBA00022583"/>
    </source>
</evidence>
<dbReference type="Proteomes" id="UP000301737">
    <property type="component" value="Unassembled WGS sequence"/>
</dbReference>
<dbReference type="InterPro" id="IPR036691">
    <property type="entry name" value="Endo/exonu/phosph_ase_sf"/>
</dbReference>
<reference evidence="12 13" key="1">
    <citation type="submission" date="2019-01" db="EMBL/GenBank/DDBJ databases">
        <title>Draft Genome Sequencing of Zygosaccharomyces mellis Ca-7.</title>
        <authorList>
            <person name="Shiwa Y."/>
            <person name="Kanesaki Y."/>
            <person name="Ishige T."/>
            <person name="Mura K."/>
            <person name="Hori T."/>
            <person name="Tamura T."/>
        </authorList>
    </citation>
    <scope>NUCLEOTIDE SEQUENCE [LARGE SCALE GENOMIC DNA]</scope>
    <source>
        <strain evidence="12 13">Ca-7</strain>
    </source>
</reference>
<evidence type="ECO:0000256" key="6">
    <source>
        <dbReference type="ARBA" id="ARBA00022490"/>
    </source>
</evidence>
<feature type="region of interest" description="Disordered" evidence="10">
    <location>
        <begin position="902"/>
        <end position="1114"/>
    </location>
</feature>
<feature type="region of interest" description="Disordered" evidence="10">
    <location>
        <begin position="1137"/>
        <end position="1210"/>
    </location>
</feature>
<dbReference type="Pfam" id="PF02383">
    <property type="entry name" value="Syja_N"/>
    <property type="match status" value="1"/>
</dbReference>
<sequence>MIIYLSKRSERRIAIVSESFALVLKAVSVGDVDSRRPRCAIELLPKDELSNQGFKKLSSHEIYGFIGLIEVEGLIFVGAITGKSKVAQPTPGETVNRIFAVDFFCLNSPRWDFVEIDSSGYPVSSDGDPNYPESFPRHPCYELKKLLSNGSFYYSSDFDLTSTLQHRGFGDHSLSADNYQEEYMWNYFLMQEIITYRDRLEPHAKQILDDQGFLTTVIRGFAETFVTYLKRLKVGVTVISKQSWKRAGTRFIVRGVDDEGNVANFVETEFIMYSSQYCYAFTQIRGSIPVFWEQDTSLINPRVQITRSLEATQPIFDEHFSRLVEEYGPVHVVNLLSTKTNEIELSHRYRQHLRNSPRLKLGQDVFLTEFDFHRETSQEGFAGVRKLIPMIMDSMLVAGYFSYDVREKRLISEQQGIFRTNCLDCLDRTNLVQQVLSFTAFKTFLEDFHLANVKVYIDNEDFVLKHNTLWADHGDQISQIYTGTNALKSSFSRKGKMSFAGALSDATKSVSRMYINNFMDKSKQQNIDTLLGRLPHQQSVQLYDPISEYAHDKLRVLSDQFTSYSTSNILVGTFNVNGASKHADLSRWLFPIGDKFKPDIVVLGLQEVIELSAGSLLNADYSKGSFWENMVNKCLNQYDDKYLLLRVEQMSSLIILFFVKADKAHMVKQVEGSTKKTGFGGITGNKGAVAIRFEYGGTSFCFVNAHFAAGANNIDERRGDYETIVKNIMFTRSKTIPHHDSIFWLGDLNYRIVLPNEEVRRELSSKREGYIERLLRYDQLTQEINTGLVFQGFREPTLKFRPTYKYDNNTDTYDSSEKARTPSWTDRIVYKGSNLHPLAYSDAHLIISDHRPVYAAYRAKITLIDESIRQDLTNRLYQEYKEAHPEVVEQTYSHLIDLEEEKSPHKNMPTSPEFDLLDLHGTLKPKSSPLSSGLSLSPGSAVSVRRGSSPSVSDVPQGPKLRPPPPPAPRSSSSVKVLQLTDTGTSPASGKSSESLVTSPQGAQNTTGSTRPPAPQPRRPVPPGFNETILTPKNTSRSDTPVGIPKVEAPAPRKAATFPESTIVASDGSPQPRLVETKTESNITDIPKKKGPPIPPRSPNLRSYSVNSNPDRFSPLLASEKKVLPVSSILDGNETQSLKSIHTDANGTRTLVPKKKGPPVPLHANTSMPELLSDVKGSVSSTTDNADMLVPKKKAPQVLPHSTDQTSVSTDLVSNISASKSLPVSLHAGGLIPVAPAPISLEESEELMPKKRIPPPVPSHSSQSNLSAGSTLTPKKIPSSTSERDISNTRESRQGGASPPISTLIPRKKSPVPPTPRRVNEPNEEAEFNKESKSESTKDTESGSVKKTPPVKPTKKPELENLNLDSWKPLTPK</sequence>
<feature type="compositionally biased region" description="Pro residues" evidence="10">
    <location>
        <begin position="1012"/>
        <end position="1023"/>
    </location>
</feature>
<comment type="similarity">
    <text evidence="2">Belongs to the synaptojanin family.</text>
</comment>
<feature type="compositionally biased region" description="Polar residues" evidence="10">
    <location>
        <begin position="1259"/>
        <end position="1281"/>
    </location>
</feature>
<accession>A0A4C2EBZ7</accession>
<feature type="compositionally biased region" description="Polar residues" evidence="10">
    <location>
        <begin position="1100"/>
        <end position="1111"/>
    </location>
</feature>
<comment type="caution">
    <text evidence="12">The sequence shown here is derived from an EMBL/GenBank/DDBJ whole genome shotgun (WGS) entry which is preliminary data.</text>
</comment>
<keyword evidence="13" id="KW-1185">Reference proteome</keyword>
<feature type="compositionally biased region" description="Low complexity" evidence="10">
    <location>
        <begin position="924"/>
        <end position="953"/>
    </location>
</feature>
<dbReference type="GO" id="GO:0004439">
    <property type="term" value="F:phosphatidylinositol-4,5-bisphosphate 5-phosphatase activity"/>
    <property type="evidence" value="ECO:0007669"/>
    <property type="project" value="UniProtKB-EC"/>
</dbReference>
<dbReference type="SMART" id="SM00128">
    <property type="entry name" value="IPPc"/>
    <property type="match status" value="1"/>
</dbReference>
<comment type="similarity">
    <text evidence="3">In the central section; belongs to the inositol 1,4,5-trisphosphate 5-phosphatase family.</text>
</comment>
<evidence type="ECO:0000256" key="8">
    <source>
        <dbReference type="ARBA" id="ARBA00022801"/>
    </source>
</evidence>
<dbReference type="GO" id="GO:0046856">
    <property type="term" value="P:phosphatidylinositol dephosphorylation"/>
    <property type="evidence" value="ECO:0007669"/>
    <property type="project" value="InterPro"/>
</dbReference>
<organism evidence="12 13">
    <name type="scientific">Zygosaccharomyces mellis</name>
    <dbReference type="NCBI Taxonomy" id="42258"/>
    <lineage>
        <taxon>Eukaryota</taxon>
        <taxon>Fungi</taxon>
        <taxon>Dikarya</taxon>
        <taxon>Ascomycota</taxon>
        <taxon>Saccharomycotina</taxon>
        <taxon>Saccharomycetes</taxon>
        <taxon>Saccharomycetales</taxon>
        <taxon>Saccharomycetaceae</taxon>
        <taxon>Zygosaccharomyces</taxon>
    </lineage>
</organism>
<dbReference type="OrthoDB" id="405996at2759"/>
<evidence type="ECO:0000256" key="9">
    <source>
        <dbReference type="ARBA" id="ARBA00022927"/>
    </source>
</evidence>
<evidence type="ECO:0000256" key="10">
    <source>
        <dbReference type="SAM" id="MobiDB-lite"/>
    </source>
</evidence>
<comment type="subcellular location">
    <subcellularLocation>
        <location evidence="1">Cytoplasm</location>
    </subcellularLocation>
</comment>
<dbReference type="GO" id="GO:0015031">
    <property type="term" value="P:protein transport"/>
    <property type="evidence" value="ECO:0007669"/>
    <property type="project" value="UniProtKB-KW"/>
</dbReference>
<evidence type="ECO:0000256" key="5">
    <source>
        <dbReference type="ARBA" id="ARBA00022448"/>
    </source>
</evidence>
<dbReference type="CDD" id="cd09090">
    <property type="entry name" value="INPP5c_ScInp51p-like"/>
    <property type="match status" value="1"/>
</dbReference>
<evidence type="ECO:0000259" key="11">
    <source>
        <dbReference type="PROSITE" id="PS50275"/>
    </source>
</evidence>
<dbReference type="InterPro" id="IPR046985">
    <property type="entry name" value="IP5"/>
</dbReference>
<dbReference type="PANTHER" id="PTHR11200">
    <property type="entry name" value="INOSITOL 5-PHOSPHATASE"/>
    <property type="match status" value="1"/>
</dbReference>
<dbReference type="GO" id="GO:0016020">
    <property type="term" value="C:membrane"/>
    <property type="evidence" value="ECO:0007669"/>
    <property type="project" value="TreeGrafter"/>
</dbReference>
<evidence type="ECO:0000256" key="4">
    <source>
        <dbReference type="ARBA" id="ARBA00013044"/>
    </source>
</evidence>
<proteinExistence type="inferred from homology"/>
<feature type="compositionally biased region" description="Polar residues" evidence="10">
    <location>
        <begin position="1028"/>
        <end position="1039"/>
    </location>
</feature>
<dbReference type="EC" id="3.1.3.36" evidence="4"/>
<evidence type="ECO:0000313" key="12">
    <source>
        <dbReference type="EMBL" id="GCF01424.1"/>
    </source>
</evidence>
<dbReference type="InterPro" id="IPR000300">
    <property type="entry name" value="IPPc"/>
</dbReference>
<keyword evidence="6" id="KW-0963">Cytoplasm</keyword>
<feature type="region of interest" description="Disordered" evidence="10">
    <location>
        <begin position="1243"/>
        <end position="1373"/>
    </location>
</feature>
<evidence type="ECO:0000256" key="1">
    <source>
        <dbReference type="ARBA" id="ARBA00004496"/>
    </source>
</evidence>
<keyword evidence="5" id="KW-0813">Transport</keyword>
<dbReference type="Gene3D" id="3.60.10.10">
    <property type="entry name" value="Endonuclease/exonuclease/phosphatase"/>
    <property type="match status" value="1"/>
</dbReference>
<dbReference type="GO" id="GO:0005737">
    <property type="term" value="C:cytoplasm"/>
    <property type="evidence" value="ECO:0007669"/>
    <property type="project" value="UniProtKB-SubCell"/>
</dbReference>
<gene>
    <name evidence="12" type="primary">INP53</name>
    <name evidence="12" type="ORF">ZYGM_001378</name>
</gene>
<evidence type="ECO:0000256" key="3">
    <source>
        <dbReference type="ARBA" id="ARBA00009678"/>
    </source>
</evidence>
<keyword evidence="7" id="KW-0254">Endocytosis</keyword>
<feature type="compositionally biased region" description="Polar residues" evidence="10">
    <location>
        <begin position="980"/>
        <end position="1010"/>
    </location>
</feature>
<dbReference type="EMBL" id="BIMX01000032">
    <property type="protein sequence ID" value="GCF01424.1"/>
    <property type="molecule type" value="Genomic_DNA"/>
</dbReference>
<feature type="compositionally biased region" description="Basic and acidic residues" evidence="10">
    <location>
        <begin position="1282"/>
        <end position="1293"/>
    </location>
</feature>
<dbReference type="Pfam" id="PF22669">
    <property type="entry name" value="Exo_endo_phos2"/>
    <property type="match status" value="1"/>
</dbReference>